<keyword evidence="2" id="KW-1133">Transmembrane helix</keyword>
<feature type="transmembrane region" description="Helical" evidence="2">
    <location>
        <begin position="45"/>
        <end position="67"/>
    </location>
</feature>
<comment type="caution">
    <text evidence="3">The sequence shown here is derived from an EMBL/GenBank/DDBJ whole genome shotgun (WGS) entry which is preliminary data.</text>
</comment>
<feature type="compositionally biased region" description="Basic and acidic residues" evidence="1">
    <location>
        <begin position="1"/>
        <end position="14"/>
    </location>
</feature>
<feature type="region of interest" description="Disordered" evidence="1">
    <location>
        <begin position="1"/>
        <end position="24"/>
    </location>
</feature>
<evidence type="ECO:0000313" key="4">
    <source>
        <dbReference type="Proteomes" id="UP001589703"/>
    </source>
</evidence>
<protein>
    <submittedName>
        <fullName evidence="3">BMP family ABC transporter substrate-binding protein</fullName>
    </submittedName>
</protein>
<gene>
    <name evidence="3" type="ORF">ACFFRO_28995</name>
</gene>
<accession>A0ABV5VMQ6</accession>
<dbReference type="EMBL" id="JBHMAR010000071">
    <property type="protein sequence ID" value="MFB9739106.1"/>
    <property type="molecule type" value="Genomic_DNA"/>
</dbReference>
<reference evidence="3 4" key="1">
    <citation type="submission" date="2024-09" db="EMBL/GenBank/DDBJ databases">
        <authorList>
            <person name="Sun Q."/>
            <person name="Mori K."/>
        </authorList>
    </citation>
    <scope>NUCLEOTIDE SEQUENCE [LARGE SCALE GENOMIC DNA]</scope>
    <source>
        <strain evidence="3 4">JCM 10918</strain>
    </source>
</reference>
<proteinExistence type="predicted"/>
<name>A0ABV5VMQ6_9ACTN</name>
<sequence>MKVRRTWRETERERKKGKGGGSLSGAAVARAAGVARAALRGRRGWMAGGAVAVVVLAVLAVGGVWLFGGDESENTPPDPRARQYTEIDACLLTGEKGVQAGTPAATVWQGMQEASLDTRARVTFVPVMGPQTADNARPFLNSLVQRQCEIVLAVGDAQVEVVSADAGKHRDVRFVVVSDKVSDAANLVVAKPGEALKDTVAEDVRQAVRKVNA</sequence>
<keyword evidence="2" id="KW-0472">Membrane</keyword>
<dbReference type="Proteomes" id="UP001589703">
    <property type="component" value="Unassembled WGS sequence"/>
</dbReference>
<keyword evidence="4" id="KW-1185">Reference proteome</keyword>
<dbReference type="RefSeq" id="WP_247466134.1">
    <property type="nucleotide sequence ID" value="NZ_JBHMAR010000071.1"/>
</dbReference>
<organism evidence="3 4">
    <name type="scientific">Streptomyces thermocoprophilus</name>
    <dbReference type="NCBI Taxonomy" id="78356"/>
    <lineage>
        <taxon>Bacteria</taxon>
        <taxon>Bacillati</taxon>
        <taxon>Actinomycetota</taxon>
        <taxon>Actinomycetes</taxon>
        <taxon>Kitasatosporales</taxon>
        <taxon>Streptomycetaceae</taxon>
        <taxon>Streptomyces</taxon>
    </lineage>
</organism>
<evidence type="ECO:0000256" key="1">
    <source>
        <dbReference type="SAM" id="MobiDB-lite"/>
    </source>
</evidence>
<evidence type="ECO:0000256" key="2">
    <source>
        <dbReference type="SAM" id="Phobius"/>
    </source>
</evidence>
<keyword evidence="2" id="KW-0812">Transmembrane</keyword>
<dbReference type="Gene3D" id="3.40.50.2300">
    <property type="match status" value="1"/>
</dbReference>
<evidence type="ECO:0000313" key="3">
    <source>
        <dbReference type="EMBL" id="MFB9739106.1"/>
    </source>
</evidence>